<feature type="compositionally biased region" description="Acidic residues" evidence="1">
    <location>
        <begin position="62"/>
        <end position="84"/>
    </location>
</feature>
<organism evidence="3 4">
    <name type="scientific">Gordonia hirsuta DSM 44140 = NBRC 16056</name>
    <dbReference type="NCBI Taxonomy" id="1121927"/>
    <lineage>
        <taxon>Bacteria</taxon>
        <taxon>Bacillati</taxon>
        <taxon>Actinomycetota</taxon>
        <taxon>Actinomycetes</taxon>
        <taxon>Mycobacteriales</taxon>
        <taxon>Gordoniaceae</taxon>
        <taxon>Gordonia</taxon>
    </lineage>
</organism>
<dbReference type="STRING" id="1121927.GOHSU_35_00240"/>
<keyword evidence="2" id="KW-0812">Transmembrane</keyword>
<keyword evidence="4" id="KW-1185">Reference proteome</keyword>
<keyword evidence="2" id="KW-1133">Transmembrane helix</keyword>
<evidence type="ECO:0000313" key="3">
    <source>
        <dbReference type="EMBL" id="GAC58229.1"/>
    </source>
</evidence>
<dbReference type="AlphaFoldDB" id="L7LBC8"/>
<accession>L7LBC8</accession>
<evidence type="ECO:0000256" key="1">
    <source>
        <dbReference type="SAM" id="MobiDB-lite"/>
    </source>
</evidence>
<evidence type="ECO:0000256" key="2">
    <source>
        <dbReference type="SAM" id="Phobius"/>
    </source>
</evidence>
<name>L7LBC8_9ACTN</name>
<dbReference type="Proteomes" id="UP000053405">
    <property type="component" value="Unassembled WGS sequence"/>
</dbReference>
<feature type="region of interest" description="Disordered" evidence="1">
    <location>
        <begin position="60"/>
        <end position="119"/>
    </location>
</feature>
<dbReference type="eggNOG" id="ENOG5033HJ6">
    <property type="taxonomic scope" value="Bacteria"/>
</dbReference>
<feature type="transmembrane region" description="Helical" evidence="2">
    <location>
        <begin position="29"/>
        <end position="48"/>
    </location>
</feature>
<keyword evidence="2" id="KW-0472">Membrane</keyword>
<evidence type="ECO:0000313" key="4">
    <source>
        <dbReference type="Proteomes" id="UP000053405"/>
    </source>
</evidence>
<dbReference type="EMBL" id="BANT01000035">
    <property type="protein sequence ID" value="GAC58229.1"/>
    <property type="molecule type" value="Genomic_DNA"/>
</dbReference>
<protein>
    <submittedName>
        <fullName evidence="3">Uncharacterized protein</fullName>
    </submittedName>
</protein>
<sequence length="119" mass="12370">MNTVLTLANEAAFLLADKPPAKGPEFGKASPIGLLVIVLLLVATFLLIRSMNKQLRKLPETFDADNPEPDQAFDDGTVAEDVPDPDAVADAAGAQTPGSAETRGAAEQVDEPGSSPDRG</sequence>
<proteinExistence type="predicted"/>
<reference evidence="3 4" key="1">
    <citation type="submission" date="2012-12" db="EMBL/GenBank/DDBJ databases">
        <title>Whole genome shotgun sequence of Gordonia hirsuta NBRC 16056.</title>
        <authorList>
            <person name="Isaki-Nakamura S."/>
            <person name="Hosoyama A."/>
            <person name="Tsuchikane K."/>
            <person name="Katsumata H."/>
            <person name="Baba S."/>
            <person name="Yamazaki S."/>
            <person name="Fujita N."/>
        </authorList>
    </citation>
    <scope>NUCLEOTIDE SEQUENCE [LARGE SCALE GENOMIC DNA]</scope>
    <source>
        <strain evidence="3 4">NBRC 16056</strain>
    </source>
</reference>
<gene>
    <name evidence="3" type="ORF">GOHSU_35_00240</name>
</gene>
<comment type="caution">
    <text evidence="3">The sequence shown here is derived from an EMBL/GenBank/DDBJ whole genome shotgun (WGS) entry which is preliminary data.</text>
</comment>